<dbReference type="PATRIC" id="fig|1339349.3.peg.1229"/>
<name>A0A078S373_BACUN</name>
<dbReference type="AlphaFoldDB" id="A0A078S373"/>
<dbReference type="PANTHER" id="PTHR12121:SF36">
    <property type="entry name" value="ENDONUCLEASE_EXONUCLEASE_PHOSPHATASE DOMAIN-CONTAINING PROTEIN"/>
    <property type="match status" value="1"/>
</dbReference>
<dbReference type="InterPro" id="IPR036691">
    <property type="entry name" value="Endo/exonu/phosph_ase_sf"/>
</dbReference>
<evidence type="ECO:0000313" key="3">
    <source>
        <dbReference type="EMBL" id="KDS52946.1"/>
    </source>
</evidence>
<dbReference type="InterPro" id="IPR050410">
    <property type="entry name" value="CCR4/nocturin_mRNA_transcr"/>
</dbReference>
<keyword evidence="3" id="KW-0378">Hydrolase</keyword>
<accession>A0A078S373</accession>
<feature type="chain" id="PRO_5001744826" evidence="1">
    <location>
        <begin position="22"/>
        <end position="287"/>
    </location>
</feature>
<dbReference type="CDD" id="cd09083">
    <property type="entry name" value="EEP-1"/>
    <property type="match status" value="1"/>
</dbReference>
<feature type="domain" description="Endonuclease/exonuclease/phosphatase" evidence="2">
    <location>
        <begin position="34"/>
        <end position="277"/>
    </location>
</feature>
<sequence>MRYTTLLLCFCSILLLGSCKSQPSAQNGQPLEVMTFNVRLDIPSDSVNNWNYRKGDACRMIAYYSPDLLGMQEVLHNQMEDLKRGLPQYTALGVGRDDGKEAGEYCPIFFRTDRFTLVEYGNFSLSEQPETIGIKGWDASYNRVTTWAILQEKNNGQKFVYFNTHLDNDGKTARKEGVQLILDKIKEIAPDMPAIITGDFNCTPGEEPLQTLEKGGMENAAKTAAVTYGPSWSFHDFGRLPVEERVLLDYVFVTKGAKIDRYRVIQDKPENSYLSDHCPILVELTVQ</sequence>
<keyword evidence="3" id="KW-0255">Endonuclease</keyword>
<gene>
    <name evidence="3" type="ORF">M094_4471</name>
</gene>
<evidence type="ECO:0000259" key="2">
    <source>
        <dbReference type="Pfam" id="PF03372"/>
    </source>
</evidence>
<dbReference type="Gene3D" id="3.60.10.10">
    <property type="entry name" value="Endonuclease/exonuclease/phosphatase"/>
    <property type="match status" value="1"/>
</dbReference>
<keyword evidence="3" id="KW-0269">Exonuclease</keyword>
<dbReference type="PROSITE" id="PS51257">
    <property type="entry name" value="PROKAR_LIPOPROTEIN"/>
    <property type="match status" value="1"/>
</dbReference>
<dbReference type="RefSeq" id="WP_008662722.1">
    <property type="nucleotide sequence ID" value="NZ_JNHN01000147.1"/>
</dbReference>
<dbReference type="GeneID" id="99749919"/>
<dbReference type="Proteomes" id="UP000028013">
    <property type="component" value="Unassembled WGS sequence"/>
</dbReference>
<keyword evidence="1" id="KW-0732">Signal</keyword>
<evidence type="ECO:0000313" key="4">
    <source>
        <dbReference type="Proteomes" id="UP000028013"/>
    </source>
</evidence>
<dbReference type="InterPro" id="IPR005135">
    <property type="entry name" value="Endo/exonuclease/phosphatase"/>
</dbReference>
<dbReference type="GO" id="GO:0004519">
    <property type="term" value="F:endonuclease activity"/>
    <property type="evidence" value="ECO:0007669"/>
    <property type="project" value="UniProtKB-KW"/>
</dbReference>
<keyword evidence="3" id="KW-0540">Nuclease</keyword>
<dbReference type="EMBL" id="JNHN01000147">
    <property type="protein sequence ID" value="KDS52946.1"/>
    <property type="molecule type" value="Genomic_DNA"/>
</dbReference>
<organism evidence="3 4">
    <name type="scientific">Bacteroides uniformis str. 3978 T3 ii</name>
    <dbReference type="NCBI Taxonomy" id="1339349"/>
    <lineage>
        <taxon>Bacteria</taxon>
        <taxon>Pseudomonadati</taxon>
        <taxon>Bacteroidota</taxon>
        <taxon>Bacteroidia</taxon>
        <taxon>Bacteroidales</taxon>
        <taxon>Bacteroidaceae</taxon>
        <taxon>Bacteroides</taxon>
    </lineage>
</organism>
<protein>
    <submittedName>
        <fullName evidence="3">Endonuclease/exonuclease/phosphatase family protein</fullName>
    </submittedName>
</protein>
<dbReference type="GO" id="GO:0000175">
    <property type="term" value="F:3'-5'-RNA exonuclease activity"/>
    <property type="evidence" value="ECO:0007669"/>
    <property type="project" value="TreeGrafter"/>
</dbReference>
<feature type="signal peptide" evidence="1">
    <location>
        <begin position="1"/>
        <end position="21"/>
    </location>
</feature>
<proteinExistence type="predicted"/>
<comment type="caution">
    <text evidence="3">The sequence shown here is derived from an EMBL/GenBank/DDBJ whole genome shotgun (WGS) entry which is preliminary data.</text>
</comment>
<dbReference type="SUPFAM" id="SSF56219">
    <property type="entry name" value="DNase I-like"/>
    <property type="match status" value="1"/>
</dbReference>
<dbReference type="PANTHER" id="PTHR12121">
    <property type="entry name" value="CARBON CATABOLITE REPRESSOR PROTEIN 4"/>
    <property type="match status" value="1"/>
</dbReference>
<evidence type="ECO:0000256" key="1">
    <source>
        <dbReference type="SAM" id="SignalP"/>
    </source>
</evidence>
<reference evidence="3 4" key="1">
    <citation type="submission" date="2014-04" db="EMBL/GenBank/DDBJ databases">
        <authorList>
            <person name="Sears C."/>
            <person name="Carroll K."/>
            <person name="Sack B.R."/>
            <person name="Qadri F."/>
            <person name="Myers L.L."/>
            <person name="Chung G.-T."/>
            <person name="Escheverria P."/>
            <person name="Fraser C.M."/>
            <person name="Sadzewicz L."/>
            <person name="Shefchek K.A."/>
            <person name="Tallon L."/>
            <person name="Das S.P."/>
            <person name="Daugherty S."/>
            <person name="Mongodin E.F."/>
        </authorList>
    </citation>
    <scope>NUCLEOTIDE SEQUENCE [LARGE SCALE GENOMIC DNA]</scope>
    <source>
        <strain evidence="3 4">3978 T3 ii</strain>
    </source>
</reference>
<dbReference type="Pfam" id="PF03372">
    <property type="entry name" value="Exo_endo_phos"/>
    <property type="match status" value="1"/>
</dbReference>